<dbReference type="PANTHER" id="PTHR30037">
    <property type="entry name" value="DNA-3-METHYLADENINE GLYCOSYLASE 1"/>
    <property type="match status" value="1"/>
</dbReference>
<keyword evidence="1" id="KW-0479">Metal-binding</keyword>
<feature type="binding site" evidence="1">
    <location>
        <position position="62"/>
    </location>
    <ligand>
        <name>Zn(2+)</name>
        <dbReference type="ChEBI" id="CHEBI:29105"/>
    </ligand>
</feature>
<proteinExistence type="predicted"/>
<dbReference type="SUPFAM" id="SSF48150">
    <property type="entry name" value="DNA-glycosylase"/>
    <property type="match status" value="1"/>
</dbReference>
<dbReference type="InterPro" id="IPR052891">
    <property type="entry name" value="DNA-3mA_glycosylase"/>
</dbReference>
<dbReference type="GO" id="GO:0008725">
    <property type="term" value="F:DNA-3-methyladenine glycosylase activity"/>
    <property type="evidence" value="ECO:0007669"/>
    <property type="project" value="InterPro"/>
</dbReference>
<feature type="binding site" evidence="1">
    <location>
        <position position="48"/>
    </location>
    <ligand>
        <name>Zn(2+)</name>
        <dbReference type="ChEBI" id="CHEBI:29105"/>
    </ligand>
</feature>
<feature type="binding site" evidence="1">
    <location>
        <position position="224"/>
    </location>
    <ligand>
        <name>Zn(2+)</name>
        <dbReference type="ChEBI" id="CHEBI:29105"/>
    </ligand>
</feature>
<dbReference type="Pfam" id="PF03352">
    <property type="entry name" value="Adenine_glyco"/>
    <property type="match status" value="1"/>
</dbReference>
<feature type="binding site" evidence="1">
    <location>
        <position position="228"/>
    </location>
    <ligand>
        <name>Zn(2+)</name>
        <dbReference type="ChEBI" id="CHEBI:29105"/>
    </ligand>
</feature>
<evidence type="ECO:0008006" key="3">
    <source>
        <dbReference type="Google" id="ProtNLM"/>
    </source>
</evidence>
<dbReference type="GO" id="GO:0006284">
    <property type="term" value="P:base-excision repair"/>
    <property type="evidence" value="ECO:0007669"/>
    <property type="project" value="InterPro"/>
</dbReference>
<protein>
    <recommendedName>
        <fullName evidence="3">DNA-3-methyladenine glycosylase I</fullName>
    </recommendedName>
</protein>
<dbReference type="GO" id="GO:0046872">
    <property type="term" value="F:metal ion binding"/>
    <property type="evidence" value="ECO:0007669"/>
    <property type="project" value="UniProtKB-KW"/>
</dbReference>
<reference evidence="2" key="1">
    <citation type="submission" date="2021-01" db="EMBL/GenBank/DDBJ databases">
        <authorList>
            <person name="Corre E."/>
            <person name="Pelletier E."/>
            <person name="Niang G."/>
            <person name="Scheremetjew M."/>
            <person name="Finn R."/>
            <person name="Kale V."/>
            <person name="Holt S."/>
            <person name="Cochrane G."/>
            <person name="Meng A."/>
            <person name="Brown T."/>
            <person name="Cohen L."/>
        </authorList>
    </citation>
    <scope>NUCLEOTIDE SEQUENCE</scope>
    <source>
        <strain evidence="2">CCMP3278</strain>
    </source>
</reference>
<dbReference type="InterPro" id="IPR011257">
    <property type="entry name" value="DNA_glycosylase"/>
</dbReference>
<dbReference type="Gene3D" id="1.10.340.30">
    <property type="entry name" value="Hypothetical protein, domain 2"/>
    <property type="match status" value="1"/>
</dbReference>
<accession>A0A7S1ERK9</accession>
<evidence type="ECO:0000313" key="2">
    <source>
        <dbReference type="EMBL" id="CAD8819973.1"/>
    </source>
</evidence>
<organism evidence="2">
    <name type="scientific">Timspurckia oligopyrenoides</name>
    <dbReference type="NCBI Taxonomy" id="708627"/>
    <lineage>
        <taxon>Eukaryota</taxon>
        <taxon>Rhodophyta</taxon>
        <taxon>Bangiophyceae</taxon>
        <taxon>Porphyridiales</taxon>
        <taxon>Porphyridiaceae</taxon>
        <taxon>Timspurckia</taxon>
    </lineage>
</organism>
<dbReference type="AlphaFoldDB" id="A0A7S1ERK9"/>
<sequence length="248" mass="28690">MMLLTQSMFIHANPFRLTCRILVPHLSSIKKQSLRMTSTNPEKSIKRCAWVTNASPNEILYHDTEWCRLPIDSKHHSDSYLLELLTLEGAQAGLSWSTVLSKRENYRKLYHSFDLDKILLMNEDAFIDIQGVIRHKGKLMSVLGNAKVVKEIQHEFGSFSEYIWSFFKIPYTPIVTRFNDLKQYPTTSNESILLSKDLKKRGAKFVGPTIMYAFLQATGFVDDHQIDCFLAQSNTDHDVKRESKKRKV</sequence>
<dbReference type="EMBL" id="HBFP01006124">
    <property type="protein sequence ID" value="CAD8819973.1"/>
    <property type="molecule type" value="Transcribed_RNA"/>
</dbReference>
<dbReference type="PANTHER" id="PTHR30037:SF4">
    <property type="entry name" value="DNA-3-METHYLADENINE GLYCOSYLASE I"/>
    <property type="match status" value="1"/>
</dbReference>
<keyword evidence="1" id="KW-0862">Zinc</keyword>
<name>A0A7S1ERK9_9RHOD</name>
<evidence type="ECO:0000256" key="1">
    <source>
        <dbReference type="PIRSR" id="PIRSR605019-1"/>
    </source>
</evidence>
<gene>
    <name evidence="2" type="ORF">TOLI1172_LOCUS4362</name>
</gene>
<dbReference type="InterPro" id="IPR005019">
    <property type="entry name" value="Adenine_glyco"/>
</dbReference>